<sequence>MSRGEDQLIIPDWPAADNVYAYSTTRLDAENTGCSQGAYSHFNLANHVGDSPQHVQSNRQQLVKQLNLPAEPLWLEQMHGIRVFNSADIPVGIPQADASYSVIANNICVVMTADCLPVLICNRKGTKVAAAHAGWRGLAAGVIEASILALNEKPSELLVWLGPAIGPKVFEVGENVRRAFIDEFKESAIAFSSVRAGHYLADIYQLARLRLKKRGICAVYGGEYCTYTDNNRFYSYRRDVKTGRQASLIWFA</sequence>
<dbReference type="Pfam" id="PF02578">
    <property type="entry name" value="Cu-oxidase_4"/>
    <property type="match status" value="1"/>
</dbReference>
<comment type="catalytic activity">
    <reaction evidence="1">
        <text>inosine + phosphate = alpha-D-ribose 1-phosphate + hypoxanthine</text>
        <dbReference type="Rhea" id="RHEA:27646"/>
        <dbReference type="ChEBI" id="CHEBI:17368"/>
        <dbReference type="ChEBI" id="CHEBI:17596"/>
        <dbReference type="ChEBI" id="CHEBI:43474"/>
        <dbReference type="ChEBI" id="CHEBI:57720"/>
        <dbReference type="EC" id="2.4.2.1"/>
    </reaction>
    <physiologicalReaction direction="left-to-right" evidence="1">
        <dbReference type="Rhea" id="RHEA:27647"/>
    </physiologicalReaction>
</comment>
<evidence type="ECO:0000256" key="9">
    <source>
        <dbReference type="ARBA" id="ARBA00049893"/>
    </source>
</evidence>
<dbReference type="AlphaFoldDB" id="A0A3B0X2X5"/>
<proteinExistence type="inferred from homology"/>
<evidence type="ECO:0000256" key="2">
    <source>
        <dbReference type="ARBA" id="ARBA00007353"/>
    </source>
</evidence>
<dbReference type="GO" id="GO:0005507">
    <property type="term" value="F:copper ion binding"/>
    <property type="evidence" value="ECO:0007669"/>
    <property type="project" value="TreeGrafter"/>
</dbReference>
<name>A0A3B0X2X5_9ZZZZ</name>
<dbReference type="SUPFAM" id="SSF64438">
    <property type="entry name" value="CNF1/YfiH-like putative cysteine hydrolases"/>
    <property type="match status" value="1"/>
</dbReference>
<evidence type="ECO:0000256" key="7">
    <source>
        <dbReference type="ARBA" id="ARBA00047989"/>
    </source>
</evidence>
<comment type="similarity">
    <text evidence="2">Belongs to the purine nucleoside phosphorylase YfiH/LACC1 family.</text>
</comment>
<evidence type="ECO:0000256" key="6">
    <source>
        <dbReference type="ARBA" id="ARBA00022833"/>
    </source>
</evidence>
<evidence type="ECO:0000313" key="10">
    <source>
        <dbReference type="EMBL" id="VAW62628.1"/>
    </source>
</evidence>
<dbReference type="InterPro" id="IPR003730">
    <property type="entry name" value="Cu_polyphenol_OxRdtase"/>
</dbReference>
<evidence type="ECO:0000256" key="8">
    <source>
        <dbReference type="ARBA" id="ARBA00048968"/>
    </source>
</evidence>
<comment type="catalytic activity">
    <reaction evidence="9">
        <text>S-methyl-5'-thioadenosine + phosphate = 5-(methylsulfanyl)-alpha-D-ribose 1-phosphate + adenine</text>
        <dbReference type="Rhea" id="RHEA:11852"/>
        <dbReference type="ChEBI" id="CHEBI:16708"/>
        <dbReference type="ChEBI" id="CHEBI:17509"/>
        <dbReference type="ChEBI" id="CHEBI:43474"/>
        <dbReference type="ChEBI" id="CHEBI:58533"/>
        <dbReference type="EC" id="2.4.2.28"/>
    </reaction>
    <physiologicalReaction direction="left-to-right" evidence="9">
        <dbReference type="Rhea" id="RHEA:11853"/>
    </physiologicalReaction>
</comment>
<dbReference type="PANTHER" id="PTHR30616">
    <property type="entry name" value="UNCHARACTERIZED PROTEIN YFIH"/>
    <property type="match status" value="1"/>
</dbReference>
<comment type="catalytic activity">
    <reaction evidence="8">
        <text>adenosine + phosphate = alpha-D-ribose 1-phosphate + adenine</text>
        <dbReference type="Rhea" id="RHEA:27642"/>
        <dbReference type="ChEBI" id="CHEBI:16335"/>
        <dbReference type="ChEBI" id="CHEBI:16708"/>
        <dbReference type="ChEBI" id="CHEBI:43474"/>
        <dbReference type="ChEBI" id="CHEBI:57720"/>
        <dbReference type="EC" id="2.4.2.1"/>
    </reaction>
    <physiologicalReaction direction="left-to-right" evidence="8">
        <dbReference type="Rhea" id="RHEA:27643"/>
    </physiologicalReaction>
</comment>
<keyword evidence="3" id="KW-0808">Transferase</keyword>
<evidence type="ECO:0000256" key="3">
    <source>
        <dbReference type="ARBA" id="ARBA00022679"/>
    </source>
</evidence>
<organism evidence="10">
    <name type="scientific">hydrothermal vent metagenome</name>
    <dbReference type="NCBI Taxonomy" id="652676"/>
    <lineage>
        <taxon>unclassified sequences</taxon>
        <taxon>metagenomes</taxon>
        <taxon>ecological metagenomes</taxon>
    </lineage>
</organism>
<dbReference type="InterPro" id="IPR038371">
    <property type="entry name" value="Cu_polyphenol_OxRdtase_sf"/>
</dbReference>
<evidence type="ECO:0000256" key="5">
    <source>
        <dbReference type="ARBA" id="ARBA00022801"/>
    </source>
</evidence>
<evidence type="ECO:0000256" key="1">
    <source>
        <dbReference type="ARBA" id="ARBA00000553"/>
    </source>
</evidence>
<reference evidence="10" key="1">
    <citation type="submission" date="2018-06" db="EMBL/GenBank/DDBJ databases">
        <authorList>
            <person name="Zhirakovskaya E."/>
        </authorList>
    </citation>
    <scope>NUCLEOTIDE SEQUENCE</scope>
</reference>
<keyword evidence="4" id="KW-0479">Metal-binding</keyword>
<dbReference type="GO" id="GO:0016787">
    <property type="term" value="F:hydrolase activity"/>
    <property type="evidence" value="ECO:0007669"/>
    <property type="project" value="UniProtKB-KW"/>
</dbReference>
<gene>
    <name evidence="10" type="ORF">MNBD_GAMMA11-123</name>
</gene>
<dbReference type="GO" id="GO:0017061">
    <property type="term" value="F:S-methyl-5-thioadenosine phosphorylase activity"/>
    <property type="evidence" value="ECO:0007669"/>
    <property type="project" value="UniProtKB-EC"/>
</dbReference>
<keyword evidence="5" id="KW-0378">Hydrolase</keyword>
<dbReference type="Gene3D" id="3.60.140.10">
    <property type="entry name" value="CNF1/YfiH-like putative cysteine hydrolases"/>
    <property type="match status" value="1"/>
</dbReference>
<evidence type="ECO:0000256" key="4">
    <source>
        <dbReference type="ARBA" id="ARBA00022723"/>
    </source>
</evidence>
<dbReference type="NCBIfam" id="TIGR00726">
    <property type="entry name" value="peptidoglycan editing factor PgeF"/>
    <property type="match status" value="1"/>
</dbReference>
<dbReference type="CDD" id="cd16833">
    <property type="entry name" value="YfiH"/>
    <property type="match status" value="1"/>
</dbReference>
<comment type="catalytic activity">
    <reaction evidence="7">
        <text>adenosine + H2O + H(+) = inosine + NH4(+)</text>
        <dbReference type="Rhea" id="RHEA:24408"/>
        <dbReference type="ChEBI" id="CHEBI:15377"/>
        <dbReference type="ChEBI" id="CHEBI:15378"/>
        <dbReference type="ChEBI" id="CHEBI:16335"/>
        <dbReference type="ChEBI" id="CHEBI:17596"/>
        <dbReference type="ChEBI" id="CHEBI:28938"/>
        <dbReference type="EC" id="3.5.4.4"/>
    </reaction>
    <physiologicalReaction direction="left-to-right" evidence="7">
        <dbReference type="Rhea" id="RHEA:24409"/>
    </physiologicalReaction>
</comment>
<dbReference type="PANTHER" id="PTHR30616:SF2">
    <property type="entry name" value="PURINE NUCLEOSIDE PHOSPHORYLASE LACC1"/>
    <property type="match status" value="1"/>
</dbReference>
<keyword evidence="6" id="KW-0862">Zinc</keyword>
<protein>
    <submittedName>
        <fullName evidence="10">FIG00003370: Multicopper polyphenol oxidase</fullName>
    </submittedName>
</protein>
<accession>A0A3B0X2X5</accession>
<dbReference type="EMBL" id="UOFG01000177">
    <property type="protein sequence ID" value="VAW62628.1"/>
    <property type="molecule type" value="Genomic_DNA"/>
</dbReference>
<dbReference type="InterPro" id="IPR011324">
    <property type="entry name" value="Cytotoxic_necrot_fac-like_cat"/>
</dbReference>